<reference evidence="9 10" key="1">
    <citation type="journal article" date="2017" name="Nat. Commun.">
        <title>In situ click chemistry generation of cyclooxygenase-2 inhibitors.</title>
        <authorList>
            <person name="Bhardwaj A."/>
            <person name="Kaur J."/>
            <person name="Wuest M."/>
            <person name="Wuest F."/>
        </authorList>
    </citation>
    <scope>NUCLEOTIDE SEQUENCE [LARGE SCALE GENOMIC DNA]</scope>
    <source>
        <strain evidence="9">S2_012_000_R3_94</strain>
    </source>
</reference>
<dbReference type="AlphaFoldDB" id="A0A533IBH5"/>
<dbReference type="Pfam" id="PF07519">
    <property type="entry name" value="Tannase"/>
    <property type="match status" value="1"/>
</dbReference>
<feature type="region of interest" description="Disordered" evidence="8">
    <location>
        <begin position="480"/>
        <end position="500"/>
    </location>
</feature>
<keyword evidence="5 9" id="KW-0378">Hydrolase</keyword>
<organism evidence="9 10">
    <name type="scientific">Paracoccus denitrificans</name>
    <dbReference type="NCBI Taxonomy" id="266"/>
    <lineage>
        <taxon>Bacteria</taxon>
        <taxon>Pseudomonadati</taxon>
        <taxon>Pseudomonadota</taxon>
        <taxon>Alphaproteobacteria</taxon>
        <taxon>Rhodobacterales</taxon>
        <taxon>Paracoccaceae</taxon>
        <taxon>Paracoccus</taxon>
    </lineage>
</organism>
<keyword evidence="7" id="KW-1015">Disulfide bond</keyword>
<comment type="caution">
    <text evidence="9">The sequence shown here is derived from an EMBL/GenBank/DDBJ whole genome shotgun (WGS) entry which is preliminary data.</text>
</comment>
<evidence type="ECO:0000256" key="5">
    <source>
        <dbReference type="ARBA" id="ARBA00022801"/>
    </source>
</evidence>
<sequence length="563" mass="59557">MKSLVYIVIGALSLTFPTVSQGVASELDVVVPTASCASLTGTDMAAIGGEGSTISAAEETTSNGIAVCSVTGTLAPEINFQVLLPMESWTQRYLQVGCGGLCGNITLTSGASTGCQVLNDGGFVMAATDMGHSGNDGTWGLDAQKRIDFAHRAQQLTADAAKALIAAFYGQPPKYSYFNGCSDGGREALMMAMRSPDAFDGVIAGAPAMLFQVQNTLFHGWMAASNYDDAGEVILTSAKLPALHAAVVAACDETDGVKDGLIAEPARCEFDPHSISCPADAPETDQCLTAAQVDVVRKFYAGPQDQTTGAYLTAGQPLYGSELNWQGVYVADDADSELFSQMIVDPVLKYLAFDPARPDMELEDLEFTEDTLNALRVRHPLFDATNPDLSDFQQAGGKLILWHGMADPHISPANTLALHVGMEAAMGAEIRDRFERLYLLPGVSHCSGGEGPSHLDLLTPMISWVEDGAAPDAIMTATAGETSSFGQPDGVTDSKGGRQAMDLGVTPLPDMERPVYPYPHVASWSGQGDVTKAAGWTKGPAAEIVRLRDWPGMDLFTPYDFAD</sequence>
<dbReference type="GO" id="GO:0052689">
    <property type="term" value="F:carboxylic ester hydrolase activity"/>
    <property type="evidence" value="ECO:0007669"/>
    <property type="project" value="UniProtKB-KW"/>
</dbReference>
<dbReference type="PANTHER" id="PTHR33938">
    <property type="entry name" value="FERULOYL ESTERASE B-RELATED"/>
    <property type="match status" value="1"/>
</dbReference>
<dbReference type="InterPro" id="IPR011118">
    <property type="entry name" value="Tannase/feruloyl_esterase"/>
</dbReference>
<keyword evidence="3" id="KW-0479">Metal-binding</keyword>
<keyword evidence="6" id="KW-0106">Calcium</keyword>
<name>A0A533IBH5_PARDE</name>
<comment type="similarity">
    <text evidence="1">Belongs to the tannase family.</text>
</comment>
<dbReference type="InterPro" id="IPR029058">
    <property type="entry name" value="AB_hydrolase_fold"/>
</dbReference>
<dbReference type="Gene3D" id="3.40.50.1820">
    <property type="entry name" value="alpha/beta hydrolase"/>
    <property type="match status" value="1"/>
</dbReference>
<gene>
    <name evidence="9" type="ORF">DI616_02045</name>
</gene>
<protein>
    <submittedName>
        <fullName evidence="9">Tannase/feruloyl esterase family alpha/beta hydrolase</fullName>
    </submittedName>
</protein>
<dbReference type="Proteomes" id="UP000315344">
    <property type="component" value="Unassembled WGS sequence"/>
</dbReference>
<evidence type="ECO:0000256" key="3">
    <source>
        <dbReference type="ARBA" id="ARBA00022723"/>
    </source>
</evidence>
<evidence type="ECO:0000313" key="10">
    <source>
        <dbReference type="Proteomes" id="UP000315344"/>
    </source>
</evidence>
<dbReference type="PANTHER" id="PTHR33938:SF15">
    <property type="entry name" value="FERULOYL ESTERASE B-RELATED"/>
    <property type="match status" value="1"/>
</dbReference>
<dbReference type="EMBL" id="VAFL01000001">
    <property type="protein sequence ID" value="TKW68796.1"/>
    <property type="molecule type" value="Genomic_DNA"/>
</dbReference>
<evidence type="ECO:0000256" key="8">
    <source>
        <dbReference type="SAM" id="MobiDB-lite"/>
    </source>
</evidence>
<keyword evidence="2" id="KW-0719">Serine esterase</keyword>
<evidence type="ECO:0000256" key="1">
    <source>
        <dbReference type="ARBA" id="ARBA00006249"/>
    </source>
</evidence>
<evidence type="ECO:0000256" key="4">
    <source>
        <dbReference type="ARBA" id="ARBA00022729"/>
    </source>
</evidence>
<evidence type="ECO:0000256" key="7">
    <source>
        <dbReference type="ARBA" id="ARBA00023157"/>
    </source>
</evidence>
<evidence type="ECO:0000256" key="6">
    <source>
        <dbReference type="ARBA" id="ARBA00022837"/>
    </source>
</evidence>
<dbReference type="GO" id="GO:0046872">
    <property type="term" value="F:metal ion binding"/>
    <property type="evidence" value="ECO:0007669"/>
    <property type="project" value="UniProtKB-KW"/>
</dbReference>
<dbReference type="SUPFAM" id="SSF53474">
    <property type="entry name" value="alpha/beta-Hydrolases"/>
    <property type="match status" value="1"/>
</dbReference>
<keyword evidence="4" id="KW-0732">Signal</keyword>
<accession>A0A533IBH5</accession>
<evidence type="ECO:0000256" key="2">
    <source>
        <dbReference type="ARBA" id="ARBA00022487"/>
    </source>
</evidence>
<evidence type="ECO:0000313" key="9">
    <source>
        <dbReference type="EMBL" id="TKW68796.1"/>
    </source>
</evidence>
<proteinExistence type="inferred from homology"/>